<evidence type="ECO:0000313" key="5">
    <source>
        <dbReference type="EMBL" id="KDN23360.1"/>
    </source>
</evidence>
<evidence type="ECO:0000256" key="1">
    <source>
        <dbReference type="ARBA" id="ARBA00023015"/>
    </source>
</evidence>
<dbReference type="PANTHER" id="PTHR33164">
    <property type="entry name" value="TRANSCRIPTIONAL REGULATOR, MARR FAMILY"/>
    <property type="match status" value="1"/>
</dbReference>
<dbReference type="SUPFAM" id="SSF46785">
    <property type="entry name" value="Winged helix' DNA-binding domain"/>
    <property type="match status" value="1"/>
</dbReference>
<evidence type="ECO:0000313" key="6">
    <source>
        <dbReference type="Proteomes" id="UP000027345"/>
    </source>
</evidence>
<keyword evidence="6" id="KW-1185">Reference proteome</keyword>
<dbReference type="RefSeq" id="WP_043777171.1">
    <property type="nucleotide sequence ID" value="NZ_JMQI01000011.1"/>
</dbReference>
<sequence>MSVPESRLPGPERSPGFLLWRVTLAWQRAMRAALAPHDLTHVQFVLLTTTWWLTRAGEAPTQRQLADQAGTDTMMTSQVVRKLADRGLLARTDDPADARAKRLEVTPAGLELVAKALKDVEAADAEFFAATDDGFVDALARLGP</sequence>
<dbReference type="InterPro" id="IPR039422">
    <property type="entry name" value="MarR/SlyA-like"/>
</dbReference>
<feature type="domain" description="HTH marR-type" evidence="4">
    <location>
        <begin position="12"/>
        <end position="144"/>
    </location>
</feature>
<name>A0A066U8D4_9PSEU</name>
<protein>
    <submittedName>
        <fullName evidence="5">MarR family transcriptional regulator</fullName>
    </submittedName>
</protein>
<dbReference type="GO" id="GO:0003700">
    <property type="term" value="F:DNA-binding transcription factor activity"/>
    <property type="evidence" value="ECO:0007669"/>
    <property type="project" value="InterPro"/>
</dbReference>
<dbReference type="OrthoDB" id="9806864at2"/>
<accession>A0A066U8D4</accession>
<keyword evidence="2" id="KW-0238">DNA-binding</keyword>
<dbReference type="InterPro" id="IPR000835">
    <property type="entry name" value="HTH_MarR-typ"/>
</dbReference>
<dbReference type="GO" id="GO:0003677">
    <property type="term" value="F:DNA binding"/>
    <property type="evidence" value="ECO:0007669"/>
    <property type="project" value="UniProtKB-KW"/>
</dbReference>
<organism evidence="5 6">
    <name type="scientific">Amycolatopsis rifamycinica</name>
    <dbReference type="NCBI Taxonomy" id="287986"/>
    <lineage>
        <taxon>Bacteria</taxon>
        <taxon>Bacillati</taxon>
        <taxon>Actinomycetota</taxon>
        <taxon>Actinomycetes</taxon>
        <taxon>Pseudonocardiales</taxon>
        <taxon>Pseudonocardiaceae</taxon>
        <taxon>Amycolatopsis</taxon>
    </lineage>
</organism>
<dbReference type="SMART" id="SM00347">
    <property type="entry name" value="HTH_MARR"/>
    <property type="match status" value="1"/>
</dbReference>
<dbReference type="STRING" id="287986.DV20_06480"/>
<dbReference type="AlphaFoldDB" id="A0A066U8D4"/>
<dbReference type="InterPro" id="IPR036390">
    <property type="entry name" value="WH_DNA-bd_sf"/>
</dbReference>
<evidence type="ECO:0000256" key="3">
    <source>
        <dbReference type="ARBA" id="ARBA00023163"/>
    </source>
</evidence>
<dbReference type="eggNOG" id="COG1846">
    <property type="taxonomic scope" value="Bacteria"/>
</dbReference>
<evidence type="ECO:0000256" key="2">
    <source>
        <dbReference type="ARBA" id="ARBA00023125"/>
    </source>
</evidence>
<reference evidence="5 6" key="1">
    <citation type="submission" date="2014-05" db="EMBL/GenBank/DDBJ databases">
        <title>Draft genome sequence of Amycolatopsis rifamycinica DSM 46095.</title>
        <authorList>
            <person name="Lal R."/>
            <person name="Saxena A."/>
            <person name="Kumari R."/>
            <person name="Mukherjee U."/>
            <person name="Singh P."/>
            <person name="Sangwan N."/>
            <person name="Mahato N.K."/>
        </authorList>
    </citation>
    <scope>NUCLEOTIDE SEQUENCE [LARGE SCALE GENOMIC DNA]</scope>
    <source>
        <strain evidence="5 6">DSM 46095</strain>
    </source>
</reference>
<dbReference type="EMBL" id="JMQI01000011">
    <property type="protein sequence ID" value="KDN23360.1"/>
    <property type="molecule type" value="Genomic_DNA"/>
</dbReference>
<keyword evidence="3" id="KW-0804">Transcription</keyword>
<evidence type="ECO:0000259" key="4">
    <source>
        <dbReference type="PROSITE" id="PS50995"/>
    </source>
</evidence>
<keyword evidence="1" id="KW-0805">Transcription regulation</keyword>
<gene>
    <name evidence="5" type="ORF">DV20_06480</name>
</gene>
<proteinExistence type="predicted"/>
<comment type="caution">
    <text evidence="5">The sequence shown here is derived from an EMBL/GenBank/DDBJ whole genome shotgun (WGS) entry which is preliminary data.</text>
</comment>
<dbReference type="Proteomes" id="UP000027345">
    <property type="component" value="Unassembled WGS sequence"/>
</dbReference>
<dbReference type="PROSITE" id="PS50995">
    <property type="entry name" value="HTH_MARR_2"/>
    <property type="match status" value="1"/>
</dbReference>
<dbReference type="GO" id="GO:0006950">
    <property type="term" value="P:response to stress"/>
    <property type="evidence" value="ECO:0007669"/>
    <property type="project" value="TreeGrafter"/>
</dbReference>
<dbReference type="InterPro" id="IPR036388">
    <property type="entry name" value="WH-like_DNA-bd_sf"/>
</dbReference>
<dbReference type="Pfam" id="PF01047">
    <property type="entry name" value="MarR"/>
    <property type="match status" value="1"/>
</dbReference>
<dbReference type="Gene3D" id="1.10.10.10">
    <property type="entry name" value="Winged helix-like DNA-binding domain superfamily/Winged helix DNA-binding domain"/>
    <property type="match status" value="1"/>
</dbReference>
<dbReference type="PANTHER" id="PTHR33164:SF64">
    <property type="entry name" value="TRANSCRIPTIONAL REGULATOR SLYA"/>
    <property type="match status" value="1"/>
</dbReference>